<reference evidence="2 3" key="1">
    <citation type="journal article" date="2019" name="Nat. Microbiol.">
        <title>Mediterranean grassland soil C-N compound turnover is dependent on rainfall and depth, and is mediated by genomically divergent microorganisms.</title>
        <authorList>
            <person name="Diamond S."/>
            <person name="Andeer P.F."/>
            <person name="Li Z."/>
            <person name="Crits-Christoph A."/>
            <person name="Burstein D."/>
            <person name="Anantharaman K."/>
            <person name="Lane K.R."/>
            <person name="Thomas B.C."/>
            <person name="Pan C."/>
            <person name="Northen T.R."/>
            <person name="Banfield J.F."/>
        </authorList>
    </citation>
    <scope>NUCLEOTIDE SEQUENCE [LARGE SCALE GENOMIC DNA]</scope>
    <source>
        <strain evidence="2">WS_9</strain>
    </source>
</reference>
<dbReference type="Proteomes" id="UP000317691">
    <property type="component" value="Unassembled WGS sequence"/>
</dbReference>
<name>A0A538TGZ5_UNCEI</name>
<accession>A0A538TGZ5</accession>
<sequence length="201" mass="21296">MNRASVFASVAFAGIALLGASLAGATTVQKFTMKELTAKSDAIVMAKVVDQSSRQDATNKEIYTYITISVTESVKGAKGEKSITIRQLGGTVGNLISVVPGMPTFKTGEEVVLFLSPKDQAGYPWVMGLQQGKYSIVTDDAGLKHVRNDLDGLRMLSPNGSVNESKVSSDQPLGAFLDGIKTDLNIDGKAKVDPSNTTPIR</sequence>
<feature type="signal peptide" evidence="1">
    <location>
        <begin position="1"/>
        <end position="25"/>
    </location>
</feature>
<evidence type="ECO:0000256" key="1">
    <source>
        <dbReference type="SAM" id="SignalP"/>
    </source>
</evidence>
<evidence type="ECO:0000313" key="2">
    <source>
        <dbReference type="EMBL" id="TMQ62903.1"/>
    </source>
</evidence>
<protein>
    <submittedName>
        <fullName evidence="2">Uncharacterized protein</fullName>
    </submittedName>
</protein>
<dbReference type="EMBL" id="VBOZ01000035">
    <property type="protein sequence ID" value="TMQ62903.1"/>
    <property type="molecule type" value="Genomic_DNA"/>
</dbReference>
<proteinExistence type="predicted"/>
<feature type="chain" id="PRO_5021723685" evidence="1">
    <location>
        <begin position="26"/>
        <end position="201"/>
    </location>
</feature>
<gene>
    <name evidence="2" type="ORF">E6K79_11650</name>
</gene>
<keyword evidence="1" id="KW-0732">Signal</keyword>
<comment type="caution">
    <text evidence="2">The sequence shown here is derived from an EMBL/GenBank/DDBJ whole genome shotgun (WGS) entry which is preliminary data.</text>
</comment>
<dbReference type="AlphaFoldDB" id="A0A538TGZ5"/>
<organism evidence="2 3">
    <name type="scientific">Eiseniibacteriota bacterium</name>
    <dbReference type="NCBI Taxonomy" id="2212470"/>
    <lineage>
        <taxon>Bacteria</taxon>
        <taxon>Candidatus Eiseniibacteriota</taxon>
    </lineage>
</organism>
<evidence type="ECO:0000313" key="3">
    <source>
        <dbReference type="Proteomes" id="UP000317691"/>
    </source>
</evidence>